<dbReference type="Proteomes" id="UP001242368">
    <property type="component" value="Unassembled WGS sequence"/>
</dbReference>
<sequence length="610" mass="68494">MKKTLLIIFTVCSLYACSDDITEELKQTNSAKASAEEIQYEILSFEEFFYRLTETKQADQKTLQSIQNSYEIAKKRNQGSIEKDAVTDIVIDHFYDPIHTIETYSFVTQKFNEKGNFLEKFVVTINNEVLKTAYLRYYPEGGIFEELFTGKVELSTADQTITISDYFRNGERDNRTTNAVQKDCTTIFTFRSTRCTNGGRHKFGQMCGGKYTNDAYIYVTTDVVCKTTITSDIVQLSLELIDLNPAKGGGGGSSSNAKFENFLYSLPGLTKNMLAQNSDLKTAVSVYLMQKNYSAASIKLAADLLNYIANDTVLRTNNNKLTQQIVQLSLFANKFTVNSFITFWSSLSFIEKNNIQQFINSNLTNGAYPVIKPSIIEFINWVLPYLIQNNDFSWDEIQKMFFASYPELENSIVPANSDLITYDEILYQQSLPSLANFISNFPKIETSGMFTQMPAFDVFQLVGGSPYSNHVSGNQNYSNACAVRGSRGLLYSNIHIPVLKYNGLQRTEKGSDGKNYILDAVSFNKFMIDKFGEPPLKLIGNDANDSQMVMDMLKGKNGIYVIINKDSRSSSLGGAGYSGHVDLILNGKCIGGEYLKPKGGVHSIRIWILN</sequence>
<dbReference type="Gene3D" id="3.90.1720.70">
    <property type="match status" value="1"/>
</dbReference>
<accession>A0ABT8CTN0</accession>
<evidence type="ECO:0000313" key="2">
    <source>
        <dbReference type="Proteomes" id="UP001242368"/>
    </source>
</evidence>
<dbReference type="PROSITE" id="PS51257">
    <property type="entry name" value="PROKAR_LIPOPROTEIN"/>
    <property type="match status" value="1"/>
</dbReference>
<reference evidence="2" key="1">
    <citation type="journal article" date="2019" name="Int. J. Syst. Evol. Microbiol.">
        <title>The Global Catalogue of Microorganisms (GCM) 10K type strain sequencing project: providing services to taxonomists for standard genome sequencing and annotation.</title>
        <authorList>
            <consortium name="The Broad Institute Genomics Platform"/>
            <consortium name="The Broad Institute Genome Sequencing Center for Infectious Disease"/>
            <person name="Wu L."/>
            <person name="Ma J."/>
        </authorList>
    </citation>
    <scope>NUCLEOTIDE SEQUENCE [LARGE SCALE GENOMIC DNA]</scope>
    <source>
        <strain evidence="2">CECT 7184</strain>
    </source>
</reference>
<dbReference type="Pfam" id="PF14113">
    <property type="entry name" value="Tae4"/>
    <property type="match status" value="1"/>
</dbReference>
<evidence type="ECO:0000313" key="1">
    <source>
        <dbReference type="EMBL" id="MDN3706988.1"/>
    </source>
</evidence>
<organism evidence="1 2">
    <name type="scientific">Paenimyroides ceti</name>
    <dbReference type="NCBI Taxonomy" id="395087"/>
    <lineage>
        <taxon>Bacteria</taxon>
        <taxon>Pseudomonadati</taxon>
        <taxon>Bacteroidota</taxon>
        <taxon>Flavobacteriia</taxon>
        <taxon>Flavobacteriales</taxon>
        <taxon>Flavobacteriaceae</taxon>
        <taxon>Paenimyroides</taxon>
    </lineage>
</organism>
<gene>
    <name evidence="1" type="ORF">QW060_07550</name>
</gene>
<proteinExistence type="predicted"/>
<comment type="caution">
    <text evidence="1">The sequence shown here is derived from an EMBL/GenBank/DDBJ whole genome shotgun (WGS) entry which is preliminary data.</text>
</comment>
<dbReference type="InterPro" id="IPR025562">
    <property type="entry name" value="Tae4"/>
</dbReference>
<dbReference type="RefSeq" id="WP_290363034.1">
    <property type="nucleotide sequence ID" value="NZ_JAUFQU010000001.1"/>
</dbReference>
<keyword evidence="2" id="KW-1185">Reference proteome</keyword>
<dbReference type="EMBL" id="JAUFQU010000001">
    <property type="protein sequence ID" value="MDN3706988.1"/>
    <property type="molecule type" value="Genomic_DNA"/>
</dbReference>
<name>A0ABT8CTN0_9FLAO</name>
<protein>
    <submittedName>
        <fullName evidence="1">T6SS effector amidase Tae4 family protein</fullName>
    </submittedName>
</protein>